<organism evidence="2 3">
    <name type="scientific">Adhaeribacter rhizoryzae</name>
    <dbReference type="NCBI Taxonomy" id="2607907"/>
    <lineage>
        <taxon>Bacteria</taxon>
        <taxon>Pseudomonadati</taxon>
        <taxon>Bacteroidota</taxon>
        <taxon>Cytophagia</taxon>
        <taxon>Cytophagales</taxon>
        <taxon>Hymenobacteraceae</taxon>
        <taxon>Adhaeribacter</taxon>
    </lineage>
</organism>
<dbReference type="EMBL" id="VWSF01000001">
    <property type="protein sequence ID" value="KAA5549514.1"/>
    <property type="molecule type" value="Genomic_DNA"/>
</dbReference>
<name>A0A5M6DPW6_9BACT</name>
<proteinExistence type="predicted"/>
<evidence type="ECO:0000259" key="1">
    <source>
        <dbReference type="Pfam" id="PF18962"/>
    </source>
</evidence>
<dbReference type="AlphaFoldDB" id="A0A5M6DPW6"/>
<dbReference type="Proteomes" id="UP000323426">
    <property type="component" value="Unassembled WGS sequence"/>
</dbReference>
<sequence>MKIFTKIFMAVSLLVVYITGYGASLAFELKGGGVYLPTSVAVNQSDAGNHLASSSFVSTFDFASLNRGLAKTLKMPERYSYSFTANAAKEPMLGMRMLNATASVDGGLTKPTLSVYPNPTRGIIEIQLDQAKNESYKITLSNTIGQVVKTIKVPEQALSSKIKLDLSTYPAGIYFYSLLVNDKMVETKRLILQQ</sequence>
<protein>
    <submittedName>
        <fullName evidence="2">T9SS type A sorting domain-containing protein</fullName>
    </submittedName>
</protein>
<keyword evidence="3" id="KW-1185">Reference proteome</keyword>
<accession>A0A5M6DPW6</accession>
<reference evidence="2 3" key="1">
    <citation type="submission" date="2019-09" db="EMBL/GenBank/DDBJ databases">
        <title>Genome sequence and assembly of Adhaeribacter sp.</title>
        <authorList>
            <person name="Chhetri G."/>
        </authorList>
    </citation>
    <scope>NUCLEOTIDE SEQUENCE [LARGE SCALE GENOMIC DNA]</scope>
    <source>
        <strain evidence="2 3">DK36</strain>
    </source>
</reference>
<dbReference type="RefSeq" id="WP_150086593.1">
    <property type="nucleotide sequence ID" value="NZ_VWSF01000001.1"/>
</dbReference>
<evidence type="ECO:0000313" key="2">
    <source>
        <dbReference type="EMBL" id="KAA5549514.1"/>
    </source>
</evidence>
<dbReference type="Pfam" id="PF18962">
    <property type="entry name" value="Por_Secre_tail"/>
    <property type="match status" value="1"/>
</dbReference>
<dbReference type="NCBIfam" id="TIGR04183">
    <property type="entry name" value="Por_Secre_tail"/>
    <property type="match status" value="1"/>
</dbReference>
<gene>
    <name evidence="2" type="ORF">F0145_02710</name>
</gene>
<feature type="domain" description="Secretion system C-terminal sorting" evidence="1">
    <location>
        <begin position="115"/>
        <end position="191"/>
    </location>
</feature>
<dbReference type="InterPro" id="IPR026444">
    <property type="entry name" value="Secre_tail"/>
</dbReference>
<comment type="caution">
    <text evidence="2">The sequence shown here is derived from an EMBL/GenBank/DDBJ whole genome shotgun (WGS) entry which is preliminary data.</text>
</comment>
<evidence type="ECO:0000313" key="3">
    <source>
        <dbReference type="Proteomes" id="UP000323426"/>
    </source>
</evidence>